<feature type="region of interest" description="Disordered" evidence="1">
    <location>
        <begin position="1"/>
        <end position="182"/>
    </location>
</feature>
<feature type="compositionally biased region" description="Low complexity" evidence="1">
    <location>
        <begin position="1"/>
        <end position="55"/>
    </location>
</feature>
<evidence type="ECO:0000313" key="3">
    <source>
        <dbReference type="Proteomes" id="UP001152747"/>
    </source>
</evidence>
<feature type="compositionally biased region" description="Low complexity" evidence="1">
    <location>
        <begin position="118"/>
        <end position="182"/>
    </location>
</feature>
<sequence length="182" mass="20217">MSAPYYQGAPQQQQGYQPQQQYQPQTYQQQPQVQPQTQQYQPYTQFQPQAQNQQPPNHPENTHESYQAVLPPTVTPGWNDPPPLPKIGGGAAETPNRLANMRRRPIDPSITSSGGSQAYGANPYQQQQQQASPYGAPQQSQQPQYGAPQQGSPYNAYGGAPPQQQQQQYGQQAGYPGQQYSM</sequence>
<dbReference type="AlphaFoldDB" id="A0A9P1IH90"/>
<dbReference type="OrthoDB" id="5872097at2759"/>
<organism evidence="2 3">
    <name type="scientific">Caenorhabditis angaria</name>
    <dbReference type="NCBI Taxonomy" id="860376"/>
    <lineage>
        <taxon>Eukaryota</taxon>
        <taxon>Metazoa</taxon>
        <taxon>Ecdysozoa</taxon>
        <taxon>Nematoda</taxon>
        <taxon>Chromadorea</taxon>
        <taxon>Rhabditida</taxon>
        <taxon>Rhabditina</taxon>
        <taxon>Rhabditomorpha</taxon>
        <taxon>Rhabditoidea</taxon>
        <taxon>Rhabditidae</taxon>
        <taxon>Peloderinae</taxon>
        <taxon>Caenorhabditis</taxon>
    </lineage>
</organism>
<evidence type="ECO:0000313" key="2">
    <source>
        <dbReference type="EMBL" id="CAI5445051.1"/>
    </source>
</evidence>
<dbReference type="Proteomes" id="UP001152747">
    <property type="component" value="Unassembled WGS sequence"/>
</dbReference>
<name>A0A9P1IH90_9PELO</name>
<accession>A0A9P1IH90</accession>
<keyword evidence="3" id="KW-1185">Reference proteome</keyword>
<evidence type="ECO:0000256" key="1">
    <source>
        <dbReference type="SAM" id="MobiDB-lite"/>
    </source>
</evidence>
<dbReference type="EMBL" id="CANHGI010000003">
    <property type="protein sequence ID" value="CAI5445051.1"/>
    <property type="molecule type" value="Genomic_DNA"/>
</dbReference>
<reference evidence="2" key="1">
    <citation type="submission" date="2022-11" db="EMBL/GenBank/DDBJ databases">
        <authorList>
            <person name="Kikuchi T."/>
        </authorList>
    </citation>
    <scope>NUCLEOTIDE SEQUENCE</scope>
    <source>
        <strain evidence="2">PS1010</strain>
    </source>
</reference>
<gene>
    <name evidence="2" type="ORF">CAMP_LOCUS7688</name>
</gene>
<proteinExistence type="predicted"/>
<protein>
    <submittedName>
        <fullName evidence="2">Uncharacterized protein</fullName>
    </submittedName>
</protein>
<comment type="caution">
    <text evidence="2">The sequence shown here is derived from an EMBL/GenBank/DDBJ whole genome shotgun (WGS) entry which is preliminary data.</text>
</comment>